<evidence type="ECO:0000259" key="5">
    <source>
        <dbReference type="Pfam" id="PF00441"/>
    </source>
</evidence>
<comment type="caution">
    <text evidence="7">The sequence shown here is derived from an EMBL/GenBank/DDBJ whole genome shotgun (WGS) entry which is preliminary data.</text>
</comment>
<proteinExistence type="inferred from homology"/>
<evidence type="ECO:0000259" key="6">
    <source>
        <dbReference type="Pfam" id="PF02771"/>
    </source>
</evidence>
<evidence type="ECO:0000313" key="8">
    <source>
        <dbReference type="Proteomes" id="UP001183176"/>
    </source>
</evidence>
<keyword evidence="8" id="KW-1185">Reference proteome</keyword>
<dbReference type="InterPro" id="IPR036250">
    <property type="entry name" value="AcylCo_DH-like_C"/>
</dbReference>
<comment type="similarity">
    <text evidence="2">Belongs to the acyl-CoA dehydrogenase family.</text>
</comment>
<dbReference type="SUPFAM" id="SSF47203">
    <property type="entry name" value="Acyl-CoA dehydrogenase C-terminal domain-like"/>
    <property type="match status" value="1"/>
</dbReference>
<dbReference type="InterPro" id="IPR009100">
    <property type="entry name" value="AcylCoA_DH/oxidase_NM_dom_sf"/>
</dbReference>
<dbReference type="RefSeq" id="WP_311424583.1">
    <property type="nucleotide sequence ID" value="NZ_JAVREH010000039.1"/>
</dbReference>
<dbReference type="PIRSF" id="PIRSF016578">
    <property type="entry name" value="HsaA"/>
    <property type="match status" value="1"/>
</dbReference>
<dbReference type="InterPro" id="IPR046373">
    <property type="entry name" value="Acyl-CoA_Oxase/DH_mid-dom_sf"/>
</dbReference>
<dbReference type="Pfam" id="PF00441">
    <property type="entry name" value="Acyl-CoA_dh_1"/>
    <property type="match status" value="1"/>
</dbReference>
<dbReference type="SUPFAM" id="SSF56645">
    <property type="entry name" value="Acyl-CoA dehydrogenase NM domain-like"/>
    <property type="match status" value="1"/>
</dbReference>
<accession>A0ABU2JFB0</accession>
<keyword evidence="7" id="KW-0560">Oxidoreductase</keyword>
<dbReference type="PROSITE" id="PS51257">
    <property type="entry name" value="PROKAR_LIPOPROTEIN"/>
    <property type="match status" value="1"/>
</dbReference>
<dbReference type="EC" id="1.-.-.-" evidence="7"/>
<dbReference type="Gene3D" id="1.20.140.10">
    <property type="entry name" value="Butyryl-CoA Dehydrogenase, subunit A, domain 3"/>
    <property type="match status" value="1"/>
</dbReference>
<protein>
    <submittedName>
        <fullName evidence="7">Acyl-CoA dehydrogenase family protein</fullName>
        <ecNumber evidence="7">1.-.-.-</ecNumber>
    </submittedName>
</protein>
<dbReference type="Proteomes" id="UP001183176">
    <property type="component" value="Unassembled WGS sequence"/>
</dbReference>
<sequence>MKAPLSQAVDQTCAVIASFASACDATATFPIDALDAMRTTGLLGLLIPAEFGGMNGNLDDLVDVTMELGRADLSAALIFAMHCQQVGVLDRYGALSQREKILPPIANGEMYLGSITTSPGTGGHLLTQDSAARTVDGELRIDRRAPIVTGGNHADAFLVTMGTPEATWPGQVDLIFVHRHQVDLQVLGDWSPLGMRATESVPMVIAGSVPKDQVIGRSGCFSEMATDYFAPLAHIGWSSAWLGTATGALSRVLNLIRDPEHRHHFDPRSELLLTRLASVRGRLEIVYSVLTRSVAAIAGTTPASNPSVQMLVNTLKLSASEECVRAVDDLIELVGLRHGYLTGSTLRLERALRDLRSASLNYANDRLHVSNGALTLMDSRVHFG</sequence>
<keyword evidence="3" id="KW-0285">Flavoprotein</keyword>
<dbReference type="PANTHER" id="PTHR43884:SF12">
    <property type="entry name" value="ISOVALERYL-COA DEHYDROGENASE, MITOCHONDRIAL-RELATED"/>
    <property type="match status" value="1"/>
</dbReference>
<evidence type="ECO:0000256" key="3">
    <source>
        <dbReference type="ARBA" id="ARBA00022630"/>
    </source>
</evidence>
<reference evidence="8" key="1">
    <citation type="submission" date="2023-07" db="EMBL/GenBank/DDBJ databases">
        <title>30 novel species of actinomycetes from the DSMZ collection.</title>
        <authorList>
            <person name="Nouioui I."/>
        </authorList>
    </citation>
    <scope>NUCLEOTIDE SEQUENCE [LARGE SCALE GENOMIC DNA]</scope>
    <source>
        <strain evidence="8">DSM 44399</strain>
    </source>
</reference>
<evidence type="ECO:0000256" key="4">
    <source>
        <dbReference type="ARBA" id="ARBA00022827"/>
    </source>
</evidence>
<evidence type="ECO:0000256" key="1">
    <source>
        <dbReference type="ARBA" id="ARBA00001974"/>
    </source>
</evidence>
<dbReference type="InterPro" id="IPR009075">
    <property type="entry name" value="AcylCo_DH/oxidase_C"/>
</dbReference>
<gene>
    <name evidence="7" type="ORF">RM423_18800</name>
</gene>
<dbReference type="GO" id="GO:0016491">
    <property type="term" value="F:oxidoreductase activity"/>
    <property type="evidence" value="ECO:0007669"/>
    <property type="project" value="UniProtKB-KW"/>
</dbReference>
<dbReference type="Gene3D" id="1.10.540.10">
    <property type="entry name" value="Acyl-CoA dehydrogenase/oxidase, N-terminal domain"/>
    <property type="match status" value="1"/>
</dbReference>
<feature type="domain" description="Acyl-CoA dehydrogenase/oxidase C-terminal" evidence="5">
    <location>
        <begin position="239"/>
        <end position="358"/>
    </location>
</feature>
<dbReference type="InterPro" id="IPR013786">
    <property type="entry name" value="AcylCoA_DH/ox_N"/>
</dbReference>
<dbReference type="Gene3D" id="2.40.110.10">
    <property type="entry name" value="Butyryl-CoA Dehydrogenase, subunit A, domain 2"/>
    <property type="match status" value="1"/>
</dbReference>
<evidence type="ECO:0000313" key="7">
    <source>
        <dbReference type="EMBL" id="MDT0263436.1"/>
    </source>
</evidence>
<keyword evidence="4" id="KW-0274">FAD</keyword>
<dbReference type="EMBL" id="JAVREH010000039">
    <property type="protein sequence ID" value="MDT0263436.1"/>
    <property type="molecule type" value="Genomic_DNA"/>
</dbReference>
<name>A0ABU2JFB0_9ACTN</name>
<dbReference type="Pfam" id="PF02771">
    <property type="entry name" value="Acyl-CoA_dh_N"/>
    <property type="match status" value="1"/>
</dbReference>
<dbReference type="PANTHER" id="PTHR43884">
    <property type="entry name" value="ACYL-COA DEHYDROGENASE"/>
    <property type="match status" value="1"/>
</dbReference>
<comment type="cofactor">
    <cofactor evidence="1">
        <name>FAD</name>
        <dbReference type="ChEBI" id="CHEBI:57692"/>
    </cofactor>
</comment>
<dbReference type="InterPro" id="IPR037069">
    <property type="entry name" value="AcylCoA_DH/ox_N_sf"/>
</dbReference>
<evidence type="ECO:0000256" key="2">
    <source>
        <dbReference type="ARBA" id="ARBA00009347"/>
    </source>
</evidence>
<feature type="domain" description="Acyl-CoA dehydrogenase/oxidase N-terminal" evidence="6">
    <location>
        <begin position="14"/>
        <end position="109"/>
    </location>
</feature>
<organism evidence="7 8">
    <name type="scientific">Jatrophihabitans lederbergiae</name>
    <dbReference type="NCBI Taxonomy" id="3075547"/>
    <lineage>
        <taxon>Bacteria</taxon>
        <taxon>Bacillati</taxon>
        <taxon>Actinomycetota</taxon>
        <taxon>Actinomycetes</taxon>
        <taxon>Jatrophihabitantales</taxon>
        <taxon>Jatrophihabitantaceae</taxon>
        <taxon>Jatrophihabitans</taxon>
    </lineage>
</organism>